<dbReference type="GO" id="GO:0050427">
    <property type="term" value="P:3'-phosphoadenosine 5'-phosphosulfate metabolic process"/>
    <property type="evidence" value="ECO:0007669"/>
    <property type="project" value="TreeGrafter"/>
</dbReference>
<dbReference type="SUPFAM" id="SSF56655">
    <property type="entry name" value="Carbohydrate phosphatase"/>
    <property type="match status" value="1"/>
</dbReference>
<dbReference type="Gene3D" id="3.30.540.10">
    <property type="entry name" value="Fructose-1,6-Bisphosphatase, subunit A, domain 1"/>
    <property type="match status" value="1"/>
</dbReference>
<dbReference type="PANTHER" id="PTHR43028:SF5">
    <property type="entry name" value="3'(2'),5'-BISPHOSPHATE NUCLEOTIDASE 1"/>
    <property type="match status" value="1"/>
</dbReference>
<gene>
    <name evidence="6 8" type="primary">cysQ</name>
    <name evidence="8" type="ORF">DI551_09530</name>
</gene>
<feature type="binding site" evidence="6">
    <location>
        <position position="222"/>
    </location>
    <ligand>
        <name>Mg(2+)</name>
        <dbReference type="ChEBI" id="CHEBI:18420"/>
        <label>2</label>
    </ligand>
</feature>
<comment type="subcellular location">
    <subcellularLocation>
        <location evidence="6">Cell membrane</location>
        <topology evidence="6">Peripheral membrane protein</topology>
        <orientation evidence="6">Cytoplasmic side</orientation>
    </subcellularLocation>
</comment>
<evidence type="ECO:0000256" key="1">
    <source>
        <dbReference type="ARBA" id="ARBA00005289"/>
    </source>
</evidence>
<dbReference type="EMBL" id="QFQB01000080">
    <property type="protein sequence ID" value="PZQ44736.1"/>
    <property type="molecule type" value="Genomic_DNA"/>
</dbReference>
<dbReference type="GO" id="GO:0046854">
    <property type="term" value="P:phosphatidylinositol phosphate biosynthetic process"/>
    <property type="evidence" value="ECO:0007669"/>
    <property type="project" value="InterPro"/>
</dbReference>
<feature type="binding site" evidence="6">
    <location>
        <position position="97"/>
    </location>
    <ligand>
        <name>Mg(2+)</name>
        <dbReference type="ChEBI" id="CHEBI:18420"/>
        <label>1</label>
    </ligand>
</feature>
<dbReference type="InterPro" id="IPR020550">
    <property type="entry name" value="Inositol_monophosphatase_CS"/>
</dbReference>
<keyword evidence="2 6" id="KW-1003">Cell membrane</keyword>
<sequence>MSKLLTHLPALCNMVKRTALEAGEITLDYFEEGMQIAADIKADGSPVTIADKRAEEYIIRALQDAVPGIPVIGEEANAAGERHDLKGQEYFWLVDPLDGTKEYAMGSPDYTVNIALIKNNTPVLGVIYAPAHGELFSAHGEGTAVRWLEETNNEKPIRVRKPSAKGLVVIASKNRSAAEIDKYLEEHKVEKIIRKGSSLKICAVAMGKADLYPGLAETCEWDTAAGHAILNAAGGEIVALDNGQVLTYGDKDGHFNNPKFLAQAKF</sequence>
<dbReference type="Proteomes" id="UP000249417">
    <property type="component" value="Unassembled WGS sequence"/>
</dbReference>
<dbReference type="GO" id="GO:0000103">
    <property type="term" value="P:sulfate assimilation"/>
    <property type="evidence" value="ECO:0007669"/>
    <property type="project" value="TreeGrafter"/>
</dbReference>
<feature type="binding site" evidence="6">
    <location>
        <begin position="97"/>
        <end position="100"/>
    </location>
    <ligand>
        <name>substrate</name>
    </ligand>
</feature>
<comment type="cofactor">
    <cofactor evidence="6 7">
        <name>Mg(2+)</name>
        <dbReference type="ChEBI" id="CHEBI:18420"/>
    </cofactor>
</comment>
<reference evidence="8 9" key="1">
    <citation type="submission" date="2017-08" db="EMBL/GenBank/DDBJ databases">
        <title>Infants hospitalized years apart are colonized by the same room-sourced microbial strains.</title>
        <authorList>
            <person name="Brooks B."/>
            <person name="Olm M.R."/>
            <person name="Firek B.A."/>
            <person name="Baker R."/>
            <person name="Thomas B.C."/>
            <person name="Morowitz M.J."/>
            <person name="Banfield J.F."/>
        </authorList>
    </citation>
    <scope>NUCLEOTIDE SEQUENCE [LARGE SCALE GENOMIC DNA]</scope>
    <source>
        <strain evidence="8">S2_005_002_R2_29</strain>
    </source>
</reference>
<dbReference type="GO" id="GO:0000287">
    <property type="term" value="F:magnesium ion binding"/>
    <property type="evidence" value="ECO:0007669"/>
    <property type="project" value="UniProtKB-UniRule"/>
</dbReference>
<evidence type="ECO:0000256" key="4">
    <source>
        <dbReference type="ARBA" id="ARBA00022801"/>
    </source>
</evidence>
<organism evidence="8 9">
    <name type="scientific">Micavibrio aeruginosavorus</name>
    <dbReference type="NCBI Taxonomy" id="349221"/>
    <lineage>
        <taxon>Bacteria</taxon>
        <taxon>Pseudomonadati</taxon>
        <taxon>Bdellovibrionota</taxon>
        <taxon>Bdellovibrionia</taxon>
        <taxon>Bdellovibrionales</taxon>
        <taxon>Pseudobdellovibrionaceae</taxon>
        <taxon>Micavibrio</taxon>
    </lineage>
</organism>
<evidence type="ECO:0000256" key="3">
    <source>
        <dbReference type="ARBA" id="ARBA00022519"/>
    </source>
</evidence>
<evidence type="ECO:0000256" key="5">
    <source>
        <dbReference type="ARBA" id="ARBA00023136"/>
    </source>
</evidence>
<feature type="binding site" evidence="7">
    <location>
        <position position="95"/>
    </location>
    <ligand>
        <name>Mg(2+)</name>
        <dbReference type="ChEBI" id="CHEBI:18420"/>
        <label>1</label>
        <note>catalytic</note>
    </ligand>
</feature>
<dbReference type="GO" id="GO:0008441">
    <property type="term" value="F:3'(2'),5'-bisphosphate nucleotidase activity"/>
    <property type="evidence" value="ECO:0007669"/>
    <property type="project" value="UniProtKB-UniRule"/>
</dbReference>
<keyword evidence="3" id="KW-0997">Cell inner membrane</keyword>
<dbReference type="GO" id="GO:0005886">
    <property type="term" value="C:plasma membrane"/>
    <property type="evidence" value="ECO:0007669"/>
    <property type="project" value="UniProtKB-SubCell"/>
</dbReference>
<keyword evidence="5 6" id="KW-0472">Membrane</keyword>
<dbReference type="HAMAP" id="MF_02095">
    <property type="entry name" value="CysQ"/>
    <property type="match status" value="1"/>
</dbReference>
<feature type="binding site" evidence="7">
    <location>
        <position position="222"/>
    </location>
    <ligand>
        <name>Mg(2+)</name>
        <dbReference type="ChEBI" id="CHEBI:18420"/>
        <label>1</label>
        <note>catalytic</note>
    </ligand>
</feature>
<feature type="binding site" evidence="7">
    <location>
        <position position="98"/>
    </location>
    <ligand>
        <name>Mg(2+)</name>
        <dbReference type="ChEBI" id="CHEBI:18420"/>
        <label>1</label>
        <note>catalytic</note>
    </ligand>
</feature>
<feature type="binding site" evidence="6">
    <location>
        <position position="74"/>
    </location>
    <ligand>
        <name>substrate</name>
    </ligand>
</feature>
<keyword evidence="4 6" id="KW-0378">Hydrolase</keyword>
<feature type="binding site" evidence="7">
    <location>
        <position position="97"/>
    </location>
    <ligand>
        <name>Mg(2+)</name>
        <dbReference type="ChEBI" id="CHEBI:18420"/>
        <label>1</label>
        <note>catalytic</note>
    </ligand>
</feature>
<evidence type="ECO:0000256" key="6">
    <source>
        <dbReference type="HAMAP-Rule" id="MF_02095"/>
    </source>
</evidence>
<accession>A0A2W5MUA0</accession>
<evidence type="ECO:0000256" key="2">
    <source>
        <dbReference type="ARBA" id="ARBA00022475"/>
    </source>
</evidence>
<feature type="binding site" evidence="6">
    <location>
        <position position="95"/>
    </location>
    <ligand>
        <name>Mg(2+)</name>
        <dbReference type="ChEBI" id="CHEBI:18420"/>
        <label>2</label>
    </ligand>
</feature>
<comment type="caution">
    <text evidence="8">The sequence shown here is derived from an EMBL/GenBank/DDBJ whole genome shotgun (WGS) entry which is preliminary data.</text>
</comment>
<dbReference type="Gene3D" id="3.40.190.80">
    <property type="match status" value="1"/>
</dbReference>
<dbReference type="InterPro" id="IPR006240">
    <property type="entry name" value="CysQ"/>
</dbReference>
<dbReference type="InterPro" id="IPR050725">
    <property type="entry name" value="CysQ/Inositol_MonoPase"/>
</dbReference>
<dbReference type="CDD" id="cd01638">
    <property type="entry name" value="CysQ"/>
    <property type="match status" value="1"/>
</dbReference>
<dbReference type="PANTHER" id="PTHR43028">
    <property type="entry name" value="3'(2'),5'-BISPHOSPHATE NUCLEOTIDASE 1"/>
    <property type="match status" value="1"/>
</dbReference>
<protein>
    <recommendedName>
        <fullName evidence="6">3'(2'),5'-bisphosphate nucleotidase CysQ</fullName>
        <ecNumber evidence="6">3.1.3.7</ecNumber>
    </recommendedName>
    <alternativeName>
        <fullName evidence="6">3'(2'),5-bisphosphonucleoside 3'(2')-phosphohydrolase</fullName>
    </alternativeName>
    <alternativeName>
        <fullName evidence="6">3'-phosphoadenosine 5'-phosphate phosphatase</fullName>
        <shortName evidence="6">PAP phosphatase</shortName>
    </alternativeName>
</protein>
<dbReference type="InterPro" id="IPR000760">
    <property type="entry name" value="Inositol_monophosphatase-like"/>
</dbReference>
<keyword evidence="6 7" id="KW-0460">Magnesium</keyword>
<keyword evidence="6 7" id="KW-0479">Metal-binding</keyword>
<feature type="binding site" evidence="6">
    <location>
        <position position="74"/>
    </location>
    <ligand>
        <name>Mg(2+)</name>
        <dbReference type="ChEBI" id="CHEBI:18420"/>
        <label>1</label>
    </ligand>
</feature>
<dbReference type="PROSITE" id="PS00630">
    <property type="entry name" value="IMP_2"/>
    <property type="match status" value="1"/>
</dbReference>
<comment type="function">
    <text evidence="6">Converts adenosine-3',5'-bisphosphate (PAP) to AMP.</text>
</comment>
<feature type="binding site" evidence="6">
    <location>
        <position position="98"/>
    </location>
    <ligand>
        <name>Mg(2+)</name>
        <dbReference type="ChEBI" id="CHEBI:18420"/>
        <label>2</label>
    </ligand>
</feature>
<feature type="binding site" evidence="6">
    <location>
        <position position="222"/>
    </location>
    <ligand>
        <name>substrate</name>
    </ligand>
</feature>
<evidence type="ECO:0000313" key="8">
    <source>
        <dbReference type="EMBL" id="PZQ44736.1"/>
    </source>
</evidence>
<evidence type="ECO:0000256" key="7">
    <source>
        <dbReference type="PIRSR" id="PIRSR600760-2"/>
    </source>
</evidence>
<dbReference type="EC" id="3.1.3.7" evidence="6"/>
<evidence type="ECO:0000313" key="9">
    <source>
        <dbReference type="Proteomes" id="UP000249417"/>
    </source>
</evidence>
<comment type="catalytic activity">
    <reaction evidence="6">
        <text>adenosine 3',5'-bisphosphate + H2O = AMP + phosphate</text>
        <dbReference type="Rhea" id="RHEA:10040"/>
        <dbReference type="ChEBI" id="CHEBI:15377"/>
        <dbReference type="ChEBI" id="CHEBI:43474"/>
        <dbReference type="ChEBI" id="CHEBI:58343"/>
        <dbReference type="ChEBI" id="CHEBI:456215"/>
        <dbReference type="EC" id="3.1.3.7"/>
    </reaction>
</comment>
<dbReference type="NCBIfam" id="TIGR01331">
    <property type="entry name" value="bisphos_cysQ"/>
    <property type="match status" value="1"/>
</dbReference>
<proteinExistence type="inferred from homology"/>
<feature type="binding site" evidence="7">
    <location>
        <position position="74"/>
    </location>
    <ligand>
        <name>Mg(2+)</name>
        <dbReference type="ChEBI" id="CHEBI:18420"/>
        <label>1</label>
        <note>catalytic</note>
    </ligand>
</feature>
<feature type="binding site" evidence="6">
    <location>
        <position position="95"/>
    </location>
    <ligand>
        <name>Mg(2+)</name>
        <dbReference type="ChEBI" id="CHEBI:18420"/>
        <label>1</label>
    </ligand>
</feature>
<dbReference type="Pfam" id="PF00459">
    <property type="entry name" value="Inositol_P"/>
    <property type="match status" value="1"/>
</dbReference>
<comment type="similarity">
    <text evidence="1 6">Belongs to the inositol monophosphatase superfamily. CysQ family.</text>
</comment>
<dbReference type="AlphaFoldDB" id="A0A2W5MUA0"/>
<dbReference type="PRINTS" id="PR00377">
    <property type="entry name" value="IMPHPHTASES"/>
</dbReference>
<name>A0A2W5MUA0_9BACT</name>